<dbReference type="EMBL" id="LNIX01000040">
    <property type="protein sequence ID" value="OXA39238.1"/>
    <property type="molecule type" value="Genomic_DNA"/>
</dbReference>
<evidence type="ECO:0000256" key="1">
    <source>
        <dbReference type="SAM" id="MobiDB-lite"/>
    </source>
</evidence>
<proteinExistence type="predicted"/>
<protein>
    <submittedName>
        <fullName evidence="2">Uncharacterized protein</fullName>
    </submittedName>
</protein>
<keyword evidence="3" id="KW-1185">Reference proteome</keyword>
<sequence length="494" mass="53738">MIQSKALEMQKSAVRVNRSNSNVHNLGGRGTSLKLHFDEGRRVSAAAMISSFDTQQDKPMSNLCKILTKNNYSEAGDTTVLASTPSPFTPPVPLREMRHRKVASSTSIATTGLGSSLPNLDVNNVTPKVTPSPITPPVNGGGGGTGGLLVGVVKPELVCPRRESKSKIKIISDHKLMTPFGDHASLKKRQLSGTTNVTGVTSVTKTGLTKGVTKKVSTPVISMKKNKAVVADPQNVNLSKYLWINWTIEKIIFGVLISYLIYQIKEIKPAPVAEEPWWKWLVEKILDKLGPKDLFVFGVMFLLARVGIRGLDVFSRKLEISNNLLQEERRSEMNVRLRQMRLNTRHEIWKTVTDGFTKIVTTVVRAVAPFGIAEEVVSTVLDIARGRARDKSAAAAAAKKENDANFEVDNFATTSSTTSKKFSYDGNGHRRVVQTSSSPFSVGVPTHPRVNLGLGGPAPNNRGCGGTDGKRGLTTSRTSGKNKNDKIRACVLED</sequence>
<feature type="region of interest" description="Disordered" evidence="1">
    <location>
        <begin position="453"/>
        <end position="485"/>
    </location>
</feature>
<dbReference type="Proteomes" id="UP000198287">
    <property type="component" value="Unassembled WGS sequence"/>
</dbReference>
<accession>A0A226D334</accession>
<gene>
    <name evidence="2" type="ORF">Fcan01_25985</name>
</gene>
<organism evidence="2 3">
    <name type="scientific">Folsomia candida</name>
    <name type="common">Springtail</name>
    <dbReference type="NCBI Taxonomy" id="158441"/>
    <lineage>
        <taxon>Eukaryota</taxon>
        <taxon>Metazoa</taxon>
        <taxon>Ecdysozoa</taxon>
        <taxon>Arthropoda</taxon>
        <taxon>Hexapoda</taxon>
        <taxon>Collembola</taxon>
        <taxon>Entomobryomorpha</taxon>
        <taxon>Isotomoidea</taxon>
        <taxon>Isotomidae</taxon>
        <taxon>Proisotominae</taxon>
        <taxon>Folsomia</taxon>
    </lineage>
</organism>
<dbReference type="AlphaFoldDB" id="A0A226D334"/>
<reference evidence="2 3" key="1">
    <citation type="submission" date="2015-12" db="EMBL/GenBank/DDBJ databases">
        <title>The genome of Folsomia candida.</title>
        <authorList>
            <person name="Faddeeva A."/>
            <person name="Derks M.F."/>
            <person name="Anvar Y."/>
            <person name="Smit S."/>
            <person name="Van Straalen N."/>
            <person name="Roelofs D."/>
        </authorList>
    </citation>
    <scope>NUCLEOTIDE SEQUENCE [LARGE SCALE GENOMIC DNA]</scope>
    <source>
        <strain evidence="2 3">VU population</strain>
        <tissue evidence="2">Whole body</tissue>
    </source>
</reference>
<comment type="caution">
    <text evidence="2">The sequence shown here is derived from an EMBL/GenBank/DDBJ whole genome shotgun (WGS) entry which is preliminary data.</text>
</comment>
<evidence type="ECO:0000313" key="2">
    <source>
        <dbReference type="EMBL" id="OXA39238.1"/>
    </source>
</evidence>
<name>A0A226D334_FOLCA</name>
<evidence type="ECO:0000313" key="3">
    <source>
        <dbReference type="Proteomes" id="UP000198287"/>
    </source>
</evidence>